<protein>
    <submittedName>
        <fullName evidence="2">DUF502 domain-containing protein</fullName>
    </submittedName>
</protein>
<dbReference type="EMBL" id="CP046565">
    <property type="protein sequence ID" value="QJD28675.1"/>
    <property type="molecule type" value="Genomic_DNA"/>
</dbReference>
<dbReference type="InterPro" id="IPR007462">
    <property type="entry name" value="COV1-like"/>
</dbReference>
<keyword evidence="1" id="KW-0472">Membrane</keyword>
<sequence length="199" mass="22516">MKHSLQQFFNYFLIGVLGVLPIVIVLQVVIYVENLLRNFVVNFFGGYQNLLIPGVMFTAAVLFLTYFGYLLKHGKAHLLYFVENLVVRIPLLGTLYRVTQKLVNIFRGDGSTKLREVVYIEYPKDGLWVPAFVTNRVGDQYVVYVPTSPNPTSGFTVILHESRIRRSHMTIEEASSFVISLGVDMPKPGEAAELKTSPK</sequence>
<reference evidence="3" key="1">
    <citation type="submission" date="2019-12" db="EMBL/GenBank/DDBJ databases">
        <authorList>
            <person name="Awala S.I."/>
            <person name="Rhee S.K."/>
        </authorList>
    </citation>
    <scope>NUCLEOTIDE SEQUENCE [LARGE SCALE GENOMIC DNA]</scope>
    <source>
        <strain evidence="3">IM1</strain>
    </source>
</reference>
<organism evidence="2 3">
    <name type="scientific">Methylococcus geothermalis</name>
    <dbReference type="NCBI Taxonomy" id="2681310"/>
    <lineage>
        <taxon>Bacteria</taxon>
        <taxon>Pseudomonadati</taxon>
        <taxon>Pseudomonadota</taxon>
        <taxon>Gammaproteobacteria</taxon>
        <taxon>Methylococcales</taxon>
        <taxon>Methylococcaceae</taxon>
        <taxon>Methylococcus</taxon>
    </lineage>
</organism>
<evidence type="ECO:0000256" key="1">
    <source>
        <dbReference type="SAM" id="Phobius"/>
    </source>
</evidence>
<evidence type="ECO:0000313" key="3">
    <source>
        <dbReference type="Proteomes" id="UP000503004"/>
    </source>
</evidence>
<proteinExistence type="predicted"/>
<dbReference type="PANTHER" id="PTHR31876:SF26">
    <property type="entry name" value="PROTEIN LIKE COV 2"/>
    <property type="match status" value="1"/>
</dbReference>
<accession>A0A858Q4C7</accession>
<name>A0A858Q4C7_9GAMM</name>
<feature type="transmembrane region" description="Helical" evidence="1">
    <location>
        <begin position="12"/>
        <end position="30"/>
    </location>
</feature>
<keyword evidence="1" id="KW-1133">Transmembrane helix</keyword>
<feature type="transmembrane region" description="Helical" evidence="1">
    <location>
        <begin position="50"/>
        <end position="71"/>
    </location>
</feature>
<gene>
    <name evidence="2" type="ORF">GNH96_00955</name>
</gene>
<keyword evidence="1" id="KW-0812">Transmembrane</keyword>
<dbReference type="Pfam" id="PF04367">
    <property type="entry name" value="DUF502"/>
    <property type="match status" value="1"/>
</dbReference>
<dbReference type="Proteomes" id="UP000503004">
    <property type="component" value="Chromosome"/>
</dbReference>
<keyword evidence="3" id="KW-1185">Reference proteome</keyword>
<dbReference type="RefSeq" id="WP_169601451.1">
    <property type="nucleotide sequence ID" value="NZ_CP046565.1"/>
</dbReference>
<dbReference type="PANTHER" id="PTHR31876">
    <property type="entry name" value="COV-LIKE PROTEIN 1"/>
    <property type="match status" value="1"/>
</dbReference>
<evidence type="ECO:0000313" key="2">
    <source>
        <dbReference type="EMBL" id="QJD28675.1"/>
    </source>
</evidence>
<dbReference type="AlphaFoldDB" id="A0A858Q4C7"/>
<dbReference type="KEGG" id="metu:GNH96_00955"/>